<dbReference type="Proteomes" id="UP000276133">
    <property type="component" value="Unassembled WGS sequence"/>
</dbReference>
<proteinExistence type="predicted"/>
<sequence length="74" mass="8662">MRQNTRIRLNDNCMPLLSGTYNIRQNRKNSFKIKYALFKICVSQLLSKLKETLLEQTQQILSTSQIVNCLPNVF</sequence>
<organism evidence="1 2">
    <name type="scientific">Brachionus plicatilis</name>
    <name type="common">Marine rotifer</name>
    <name type="synonym">Brachionus muelleri</name>
    <dbReference type="NCBI Taxonomy" id="10195"/>
    <lineage>
        <taxon>Eukaryota</taxon>
        <taxon>Metazoa</taxon>
        <taxon>Spiralia</taxon>
        <taxon>Gnathifera</taxon>
        <taxon>Rotifera</taxon>
        <taxon>Eurotatoria</taxon>
        <taxon>Monogononta</taxon>
        <taxon>Pseudotrocha</taxon>
        <taxon>Ploima</taxon>
        <taxon>Brachionidae</taxon>
        <taxon>Brachionus</taxon>
    </lineage>
</organism>
<evidence type="ECO:0000313" key="2">
    <source>
        <dbReference type="Proteomes" id="UP000276133"/>
    </source>
</evidence>
<keyword evidence="2" id="KW-1185">Reference proteome</keyword>
<evidence type="ECO:0000313" key="1">
    <source>
        <dbReference type="EMBL" id="RNA30827.1"/>
    </source>
</evidence>
<accession>A0A3M7S5B9</accession>
<dbReference type="EMBL" id="REGN01002039">
    <property type="protein sequence ID" value="RNA30827.1"/>
    <property type="molecule type" value="Genomic_DNA"/>
</dbReference>
<gene>
    <name evidence="1" type="ORF">BpHYR1_037375</name>
</gene>
<protein>
    <submittedName>
        <fullName evidence="1">Uncharacterized protein</fullName>
    </submittedName>
</protein>
<comment type="caution">
    <text evidence="1">The sequence shown here is derived from an EMBL/GenBank/DDBJ whole genome shotgun (WGS) entry which is preliminary data.</text>
</comment>
<reference evidence="1 2" key="1">
    <citation type="journal article" date="2018" name="Sci. Rep.">
        <title>Genomic signatures of local adaptation to the degree of environmental predictability in rotifers.</title>
        <authorList>
            <person name="Franch-Gras L."/>
            <person name="Hahn C."/>
            <person name="Garcia-Roger E.M."/>
            <person name="Carmona M.J."/>
            <person name="Serra M."/>
            <person name="Gomez A."/>
        </authorList>
    </citation>
    <scope>NUCLEOTIDE SEQUENCE [LARGE SCALE GENOMIC DNA]</scope>
    <source>
        <strain evidence="1">HYR1</strain>
    </source>
</reference>
<name>A0A3M7S5B9_BRAPC</name>
<dbReference type="AlphaFoldDB" id="A0A3M7S5B9"/>